<name>L0PDJ3_PNEJI</name>
<dbReference type="EMBL" id="CAKM01000252">
    <property type="protein sequence ID" value="CCJ30456.1"/>
    <property type="molecule type" value="Genomic_DNA"/>
</dbReference>
<proteinExistence type="predicted"/>
<protein>
    <submittedName>
        <fullName evidence="1">Uncharacterized protein</fullName>
    </submittedName>
</protein>
<gene>
    <name evidence="1" type="ORF">PNEJI1_001346</name>
</gene>
<evidence type="ECO:0000313" key="2">
    <source>
        <dbReference type="Proteomes" id="UP000010422"/>
    </source>
</evidence>
<accession>L0PDJ3</accession>
<organism evidence="2">
    <name type="scientific">Pneumocystis jirovecii</name>
    <name type="common">Human pneumocystis pneumonia agent</name>
    <dbReference type="NCBI Taxonomy" id="42068"/>
    <lineage>
        <taxon>Eukaryota</taxon>
        <taxon>Fungi</taxon>
        <taxon>Dikarya</taxon>
        <taxon>Ascomycota</taxon>
        <taxon>Taphrinomycotina</taxon>
        <taxon>Pneumocystomycetes</taxon>
        <taxon>Pneumocystaceae</taxon>
        <taxon>Pneumocystis</taxon>
    </lineage>
</organism>
<sequence>MYGGNNNDKVPFGPSTITFLNLKCSSDIKVLIQYVNFEKKKHIFLIYVFILKFEISVIREIESKMNFFEYAFLCIF</sequence>
<dbReference type="VEuPathDB" id="FungiDB:PNEJI1_001346"/>
<evidence type="ECO:0000313" key="1">
    <source>
        <dbReference type="EMBL" id="CCJ30456.1"/>
    </source>
</evidence>
<dbReference type="InParanoid" id="L0PDJ3"/>
<dbReference type="AlphaFoldDB" id="L0PDJ3"/>
<reference evidence="1 2" key="1">
    <citation type="journal article" date="2012" name="MBio">
        <title>De novo assembly of the Pneumocystis jirovecii genome from a single bronchoalveolar lavage fluid specimen from a patient.</title>
        <authorList>
            <person name="Cisse O.H."/>
            <person name="Pagni M."/>
            <person name="Hauser P.M."/>
        </authorList>
    </citation>
    <scope>NUCLEOTIDE SEQUENCE [LARGE SCALE GENOMIC DNA]</scope>
    <source>
        <strain evidence="1 2">SE8</strain>
    </source>
</reference>
<dbReference type="Proteomes" id="UP000010422">
    <property type="component" value="Unassembled WGS sequence"/>
</dbReference>
<comment type="caution">
    <text evidence="1">The sequence shown here is derived from an EMBL/GenBank/DDBJ whole genome shotgun (WGS) entry which is preliminary data.</text>
</comment>